<evidence type="ECO:0000313" key="3">
    <source>
        <dbReference type="EMBL" id="UXE63357.1"/>
    </source>
</evidence>
<reference evidence="3" key="1">
    <citation type="submission" date="2021-04" db="EMBL/GenBank/DDBJ databases">
        <title>Genome sequence of Woronichinia naegeliana from Washington state freshwater lake bloom.</title>
        <authorList>
            <person name="Dreher T.W."/>
        </authorList>
    </citation>
    <scope>NUCLEOTIDE SEQUENCE</scope>
    <source>
        <strain evidence="3">WA131</strain>
    </source>
</reference>
<dbReference type="PROSITE" id="PS51724">
    <property type="entry name" value="SPOR"/>
    <property type="match status" value="1"/>
</dbReference>
<evidence type="ECO:0000259" key="2">
    <source>
        <dbReference type="PROSITE" id="PS51724"/>
    </source>
</evidence>
<dbReference type="Proteomes" id="UP001065613">
    <property type="component" value="Chromosome"/>
</dbReference>
<dbReference type="KEGG" id="wna:KA717_12410"/>
<name>A0A977PY48_9CYAN</name>
<organism evidence="3">
    <name type="scientific">Woronichinia naegeliana WA131</name>
    <dbReference type="NCBI Taxonomy" id="2824559"/>
    <lineage>
        <taxon>Bacteria</taxon>
        <taxon>Bacillati</taxon>
        <taxon>Cyanobacteriota</taxon>
        <taxon>Cyanophyceae</taxon>
        <taxon>Synechococcales</taxon>
        <taxon>Coelosphaeriaceae</taxon>
        <taxon>Woronichinia</taxon>
    </lineage>
</organism>
<gene>
    <name evidence="3" type="ORF">KA717_12410</name>
</gene>
<dbReference type="AlphaFoldDB" id="A0A977PY48"/>
<protein>
    <submittedName>
        <fullName evidence="3">DUF3747 domain-containing protein</fullName>
    </submittedName>
</protein>
<evidence type="ECO:0000256" key="1">
    <source>
        <dbReference type="SAM" id="MobiDB-lite"/>
    </source>
</evidence>
<dbReference type="EMBL" id="CP073041">
    <property type="protein sequence ID" value="UXE63357.1"/>
    <property type="molecule type" value="Genomic_DNA"/>
</dbReference>
<feature type="region of interest" description="Disordered" evidence="1">
    <location>
        <begin position="189"/>
        <end position="267"/>
    </location>
</feature>
<dbReference type="InterPro" id="IPR022222">
    <property type="entry name" value="DUF3747"/>
</dbReference>
<dbReference type="InterPro" id="IPR007730">
    <property type="entry name" value="SPOR-like_dom"/>
</dbReference>
<dbReference type="Pfam" id="PF12565">
    <property type="entry name" value="DUF3747"/>
    <property type="match status" value="1"/>
</dbReference>
<feature type="compositionally biased region" description="Low complexity" evidence="1">
    <location>
        <begin position="199"/>
        <end position="213"/>
    </location>
</feature>
<proteinExistence type="predicted"/>
<dbReference type="GO" id="GO:0042834">
    <property type="term" value="F:peptidoglycan binding"/>
    <property type="evidence" value="ECO:0007669"/>
    <property type="project" value="InterPro"/>
</dbReference>
<feature type="domain" description="SPOR" evidence="2">
    <location>
        <begin position="392"/>
        <end position="429"/>
    </location>
</feature>
<feature type="compositionally biased region" description="Polar residues" evidence="1">
    <location>
        <begin position="246"/>
        <end position="258"/>
    </location>
</feature>
<accession>A0A977PY48</accession>
<sequence length="429" mass="47219">MKFSPFFRWFSVTAIVLAAEIIPLSLQAATFFQQEVNQRDFIAIARPYGDNKYDLLILQQLPGQRQCWQEEGGTPIMVNPLLLNFDFTDICERSTDSNGYSLRIDGQDLGLDYLLRVIERNGELVLVGTNRRDPSMPEVVVGRTRGLKRGFMKIQLDPGWRFTKRTYGNRVLSHVYLTGDRSMMVAPAARSTPPEIRPEITTPSNISNTPSSTMLNPPAIESPQPPLKEFTFTAPDSTPAPPNSPTPRNVQSQPQSRNFYPVNPPPLATSTLVAPRLTTPVPPPLSANQTRFSTTLTANNGNLLPPPPLTPKPVPTSGWGMPNSTVAPSNEMPNPSTLPSSPSIFPTRTAPLSPTLSTVPSSLGQSYRVLAAANNPMQLEQARSLYPEAFHTTYQGRRVLQIGRFSSRENAQQAYQSLQSAGLQAIIVP</sequence>